<name>A0A0C2WVZ5_SERVB</name>
<feature type="compositionally biased region" description="Low complexity" evidence="1">
    <location>
        <begin position="39"/>
        <end position="52"/>
    </location>
</feature>
<accession>A0A0C2WVZ5</accession>
<dbReference type="HOGENOM" id="CLU_2741649_0_0_1"/>
<proteinExistence type="predicted"/>
<protein>
    <submittedName>
        <fullName evidence="2">Uncharacterized protein</fullName>
    </submittedName>
</protein>
<evidence type="ECO:0000313" key="3">
    <source>
        <dbReference type="Proteomes" id="UP000054097"/>
    </source>
</evidence>
<dbReference type="Proteomes" id="UP000054097">
    <property type="component" value="Unassembled WGS sequence"/>
</dbReference>
<evidence type="ECO:0000313" key="2">
    <source>
        <dbReference type="EMBL" id="KIM30338.1"/>
    </source>
</evidence>
<evidence type="ECO:0000256" key="1">
    <source>
        <dbReference type="SAM" id="MobiDB-lite"/>
    </source>
</evidence>
<organism evidence="2 3">
    <name type="scientific">Serendipita vermifera MAFF 305830</name>
    <dbReference type="NCBI Taxonomy" id="933852"/>
    <lineage>
        <taxon>Eukaryota</taxon>
        <taxon>Fungi</taxon>
        <taxon>Dikarya</taxon>
        <taxon>Basidiomycota</taxon>
        <taxon>Agaricomycotina</taxon>
        <taxon>Agaricomycetes</taxon>
        <taxon>Sebacinales</taxon>
        <taxon>Serendipitaceae</taxon>
        <taxon>Serendipita</taxon>
    </lineage>
</organism>
<gene>
    <name evidence="2" type="ORF">M408DRAFT_328349</name>
</gene>
<sequence length="71" mass="7647">MYRHQLVQYSGQKPIAPTIVTESTVITVTNPARRSNEDAALSSTEEPSSTSLDEPAPSSSITQLYPQAQAV</sequence>
<feature type="compositionally biased region" description="Polar residues" evidence="1">
    <location>
        <begin position="57"/>
        <end position="71"/>
    </location>
</feature>
<dbReference type="AlphaFoldDB" id="A0A0C2WVZ5"/>
<keyword evidence="3" id="KW-1185">Reference proteome</keyword>
<reference evidence="3" key="2">
    <citation type="submission" date="2015-01" db="EMBL/GenBank/DDBJ databases">
        <title>Evolutionary Origins and Diversification of the Mycorrhizal Mutualists.</title>
        <authorList>
            <consortium name="DOE Joint Genome Institute"/>
            <consortium name="Mycorrhizal Genomics Consortium"/>
            <person name="Kohler A."/>
            <person name="Kuo A."/>
            <person name="Nagy L.G."/>
            <person name="Floudas D."/>
            <person name="Copeland A."/>
            <person name="Barry K.W."/>
            <person name="Cichocki N."/>
            <person name="Veneault-Fourrey C."/>
            <person name="LaButti K."/>
            <person name="Lindquist E.A."/>
            <person name="Lipzen A."/>
            <person name="Lundell T."/>
            <person name="Morin E."/>
            <person name="Murat C."/>
            <person name="Riley R."/>
            <person name="Ohm R."/>
            <person name="Sun H."/>
            <person name="Tunlid A."/>
            <person name="Henrissat B."/>
            <person name="Grigoriev I.V."/>
            <person name="Hibbett D.S."/>
            <person name="Martin F."/>
        </authorList>
    </citation>
    <scope>NUCLEOTIDE SEQUENCE [LARGE SCALE GENOMIC DNA]</scope>
    <source>
        <strain evidence="3">MAFF 305830</strain>
    </source>
</reference>
<dbReference type="EMBL" id="KN824285">
    <property type="protein sequence ID" value="KIM30338.1"/>
    <property type="molecule type" value="Genomic_DNA"/>
</dbReference>
<feature type="region of interest" description="Disordered" evidence="1">
    <location>
        <begin position="30"/>
        <end position="71"/>
    </location>
</feature>
<reference evidence="2 3" key="1">
    <citation type="submission" date="2014-04" db="EMBL/GenBank/DDBJ databases">
        <authorList>
            <consortium name="DOE Joint Genome Institute"/>
            <person name="Kuo A."/>
            <person name="Zuccaro A."/>
            <person name="Kohler A."/>
            <person name="Nagy L.G."/>
            <person name="Floudas D."/>
            <person name="Copeland A."/>
            <person name="Barry K.W."/>
            <person name="Cichocki N."/>
            <person name="Veneault-Fourrey C."/>
            <person name="LaButti K."/>
            <person name="Lindquist E.A."/>
            <person name="Lipzen A."/>
            <person name="Lundell T."/>
            <person name="Morin E."/>
            <person name="Murat C."/>
            <person name="Sun H."/>
            <person name="Tunlid A."/>
            <person name="Henrissat B."/>
            <person name="Grigoriev I.V."/>
            <person name="Hibbett D.S."/>
            <person name="Martin F."/>
            <person name="Nordberg H.P."/>
            <person name="Cantor M.N."/>
            <person name="Hua S.X."/>
        </authorList>
    </citation>
    <scope>NUCLEOTIDE SEQUENCE [LARGE SCALE GENOMIC DNA]</scope>
    <source>
        <strain evidence="2 3">MAFF 305830</strain>
    </source>
</reference>